<feature type="chain" id="PRO_5047041501" evidence="2">
    <location>
        <begin position="19"/>
        <end position="224"/>
    </location>
</feature>
<evidence type="ECO:0000313" key="3">
    <source>
        <dbReference type="EnsemblMetazoa" id="AALFPA23_009304.P12783"/>
    </source>
</evidence>
<name>A0ABM1YHW0_AEDAL</name>
<feature type="compositionally biased region" description="Pro residues" evidence="1">
    <location>
        <begin position="145"/>
        <end position="161"/>
    </location>
</feature>
<organism evidence="3 4">
    <name type="scientific">Aedes albopictus</name>
    <name type="common">Asian tiger mosquito</name>
    <name type="synonym">Stegomyia albopicta</name>
    <dbReference type="NCBI Taxonomy" id="7160"/>
    <lineage>
        <taxon>Eukaryota</taxon>
        <taxon>Metazoa</taxon>
        <taxon>Ecdysozoa</taxon>
        <taxon>Arthropoda</taxon>
        <taxon>Hexapoda</taxon>
        <taxon>Insecta</taxon>
        <taxon>Pterygota</taxon>
        <taxon>Neoptera</taxon>
        <taxon>Endopterygota</taxon>
        <taxon>Diptera</taxon>
        <taxon>Nematocera</taxon>
        <taxon>Culicoidea</taxon>
        <taxon>Culicidae</taxon>
        <taxon>Culicinae</taxon>
        <taxon>Aedini</taxon>
        <taxon>Aedes</taxon>
        <taxon>Stegomyia</taxon>
    </lineage>
</organism>
<feature type="region of interest" description="Disordered" evidence="1">
    <location>
        <begin position="139"/>
        <end position="161"/>
    </location>
</feature>
<protein>
    <submittedName>
        <fullName evidence="3">Uncharacterized protein</fullName>
    </submittedName>
</protein>
<keyword evidence="2" id="KW-0732">Signal</keyword>
<feature type="region of interest" description="Disordered" evidence="1">
    <location>
        <begin position="63"/>
        <end position="95"/>
    </location>
</feature>
<feature type="region of interest" description="Disordered" evidence="1">
    <location>
        <begin position="204"/>
        <end position="224"/>
    </location>
</feature>
<dbReference type="RefSeq" id="XP_029734453.2">
    <property type="nucleotide sequence ID" value="XM_029878593.2"/>
</dbReference>
<reference evidence="4" key="1">
    <citation type="journal article" date="2015" name="Proc. Natl. Acad. Sci. U.S.A.">
        <title>Genome sequence of the Asian Tiger mosquito, Aedes albopictus, reveals insights into its biology, genetics, and evolution.</title>
        <authorList>
            <person name="Chen X.G."/>
            <person name="Jiang X."/>
            <person name="Gu J."/>
            <person name="Xu M."/>
            <person name="Wu Y."/>
            <person name="Deng Y."/>
            <person name="Zhang C."/>
            <person name="Bonizzoni M."/>
            <person name="Dermauw W."/>
            <person name="Vontas J."/>
            <person name="Armbruster P."/>
            <person name="Huang X."/>
            <person name="Yang Y."/>
            <person name="Zhang H."/>
            <person name="He W."/>
            <person name="Peng H."/>
            <person name="Liu Y."/>
            <person name="Wu K."/>
            <person name="Chen J."/>
            <person name="Lirakis M."/>
            <person name="Topalis P."/>
            <person name="Van Leeuwen T."/>
            <person name="Hall A.B."/>
            <person name="Jiang X."/>
            <person name="Thorpe C."/>
            <person name="Mueller R.L."/>
            <person name="Sun C."/>
            <person name="Waterhouse R.M."/>
            <person name="Yan G."/>
            <person name="Tu Z.J."/>
            <person name="Fang X."/>
            <person name="James A.A."/>
        </authorList>
    </citation>
    <scope>NUCLEOTIDE SEQUENCE [LARGE SCALE GENOMIC DNA]</scope>
    <source>
        <strain evidence="4">Foshan</strain>
    </source>
</reference>
<evidence type="ECO:0000256" key="2">
    <source>
        <dbReference type="SAM" id="SignalP"/>
    </source>
</evidence>
<evidence type="ECO:0000256" key="1">
    <source>
        <dbReference type="SAM" id="MobiDB-lite"/>
    </source>
</evidence>
<keyword evidence="4" id="KW-1185">Reference proteome</keyword>
<feature type="compositionally biased region" description="Polar residues" evidence="1">
    <location>
        <begin position="209"/>
        <end position="224"/>
    </location>
</feature>
<reference evidence="3" key="2">
    <citation type="submission" date="2025-05" db="UniProtKB">
        <authorList>
            <consortium name="EnsemblMetazoa"/>
        </authorList>
    </citation>
    <scope>IDENTIFICATION</scope>
    <source>
        <strain evidence="3">Foshan</strain>
    </source>
</reference>
<proteinExistence type="predicted"/>
<feature type="compositionally biased region" description="Acidic residues" evidence="1">
    <location>
        <begin position="68"/>
        <end position="77"/>
    </location>
</feature>
<dbReference type="EnsemblMetazoa" id="AALFPA23_009304.R12783">
    <property type="protein sequence ID" value="AALFPA23_009304.P12783"/>
    <property type="gene ID" value="AALFPA23_009304"/>
</dbReference>
<sequence length="224" mass="24106">MFKIIVCIVVALLSHAECKPYSSPKPYPDPQRQCRTGHCNVNPSLRYDSSYYPSANQLQRVGVYPGCDADDSDEVEDNQPPQPMPPSDSSDSELPVSVCVQLPPRTALKLPKCVLQQIVYALTKDDNAVEPLPGTTVAPCAQTTTPPPPPCTETTPAPPCTQPPPVLPPGPIAYPGYPMNPTVKSTTASPVVYPPPISALKQPYKPSSFCGSCRSSLTPRYNKS</sequence>
<evidence type="ECO:0000313" key="4">
    <source>
        <dbReference type="Proteomes" id="UP000069940"/>
    </source>
</evidence>
<dbReference type="GeneID" id="115269785"/>
<feature type="signal peptide" evidence="2">
    <location>
        <begin position="1"/>
        <end position="18"/>
    </location>
</feature>
<dbReference type="Proteomes" id="UP000069940">
    <property type="component" value="Unassembled WGS sequence"/>
</dbReference>
<accession>A0ABM1YHW0</accession>